<feature type="transmembrane region" description="Helical" evidence="10">
    <location>
        <begin position="16"/>
        <end position="36"/>
    </location>
</feature>
<accession>A0ABM8V9B3</accession>
<reference evidence="12 13" key="1">
    <citation type="submission" date="2021-04" db="EMBL/GenBank/DDBJ databases">
        <authorList>
            <person name="Rakotoarivonina H."/>
        </authorList>
    </citation>
    <scope>NUCLEOTIDE SEQUENCE [LARGE SCALE GENOMIC DNA]</scope>
    <source>
        <strain evidence="12 13">XE</strain>
    </source>
</reference>
<keyword evidence="7" id="KW-0067">ATP-binding</keyword>
<gene>
    <name evidence="12" type="primary">txxe 3722</name>
    <name evidence="12" type="ORF">TXXE_19170</name>
</gene>
<feature type="transmembrane region" description="Helical" evidence="10">
    <location>
        <begin position="160"/>
        <end position="179"/>
    </location>
</feature>
<evidence type="ECO:0000256" key="3">
    <source>
        <dbReference type="ARBA" id="ARBA00022553"/>
    </source>
</evidence>
<keyword evidence="6" id="KW-0418">Kinase</keyword>
<evidence type="ECO:0000256" key="2">
    <source>
        <dbReference type="ARBA" id="ARBA00012438"/>
    </source>
</evidence>
<keyword evidence="5" id="KW-0547">Nucleotide-binding</keyword>
<feature type="domain" description="Signal transduction histidine kinase subgroup 3 dimerisation and phosphoacceptor" evidence="11">
    <location>
        <begin position="201"/>
        <end position="263"/>
    </location>
</feature>
<feature type="transmembrane region" description="Helical" evidence="10">
    <location>
        <begin position="56"/>
        <end position="77"/>
    </location>
</feature>
<evidence type="ECO:0000256" key="10">
    <source>
        <dbReference type="SAM" id="Phobius"/>
    </source>
</evidence>
<evidence type="ECO:0000256" key="6">
    <source>
        <dbReference type="ARBA" id="ARBA00022777"/>
    </source>
</evidence>
<comment type="catalytic activity">
    <reaction evidence="1">
        <text>ATP + protein L-histidine = ADP + protein N-phospho-L-histidine.</text>
        <dbReference type="EC" id="2.7.13.3"/>
    </reaction>
</comment>
<proteinExistence type="predicted"/>
<feature type="coiled-coil region" evidence="9">
    <location>
        <begin position="179"/>
        <end position="206"/>
    </location>
</feature>
<comment type="caution">
    <text evidence="12">The sequence shown here is derived from an EMBL/GenBank/DDBJ whole genome shotgun (WGS) entry which is preliminary data.</text>
</comment>
<evidence type="ECO:0000256" key="8">
    <source>
        <dbReference type="ARBA" id="ARBA00023012"/>
    </source>
</evidence>
<evidence type="ECO:0000256" key="5">
    <source>
        <dbReference type="ARBA" id="ARBA00022741"/>
    </source>
</evidence>
<dbReference type="EMBL" id="CAJRAY010000100">
    <property type="protein sequence ID" value="CAG5093065.1"/>
    <property type="molecule type" value="Genomic_DNA"/>
</dbReference>
<dbReference type="PANTHER" id="PTHR24421">
    <property type="entry name" value="NITRATE/NITRITE SENSOR PROTEIN NARX-RELATED"/>
    <property type="match status" value="1"/>
</dbReference>
<keyword evidence="8" id="KW-0902">Two-component regulatory system</keyword>
<evidence type="ECO:0000256" key="9">
    <source>
        <dbReference type="SAM" id="Coils"/>
    </source>
</evidence>
<dbReference type="InterPro" id="IPR050482">
    <property type="entry name" value="Sensor_HK_TwoCompSys"/>
</dbReference>
<feature type="transmembrane region" description="Helical" evidence="10">
    <location>
        <begin position="84"/>
        <end position="101"/>
    </location>
</feature>
<dbReference type="Pfam" id="PF07730">
    <property type="entry name" value="HisKA_3"/>
    <property type="match status" value="1"/>
</dbReference>
<evidence type="ECO:0000313" key="13">
    <source>
        <dbReference type="Proteomes" id="UP000681526"/>
    </source>
</evidence>
<dbReference type="RefSeq" id="WP_213486851.1">
    <property type="nucleotide sequence ID" value="NZ_CAJRAY010000100.1"/>
</dbReference>
<dbReference type="InterPro" id="IPR011712">
    <property type="entry name" value="Sig_transdc_His_kin_sub3_dim/P"/>
</dbReference>
<keyword evidence="10" id="KW-1133">Transmembrane helix</keyword>
<keyword evidence="10" id="KW-0472">Membrane</keyword>
<protein>
    <recommendedName>
        <fullName evidence="2">histidine kinase</fullName>
        <ecNumber evidence="2">2.7.13.3</ecNumber>
    </recommendedName>
</protein>
<evidence type="ECO:0000256" key="4">
    <source>
        <dbReference type="ARBA" id="ARBA00022679"/>
    </source>
</evidence>
<keyword evidence="13" id="KW-1185">Reference proteome</keyword>
<evidence type="ECO:0000313" key="12">
    <source>
        <dbReference type="EMBL" id="CAG5093065.1"/>
    </source>
</evidence>
<evidence type="ECO:0000259" key="11">
    <source>
        <dbReference type="Pfam" id="PF07730"/>
    </source>
</evidence>
<dbReference type="PANTHER" id="PTHR24421:SF10">
    <property type="entry name" value="NITRATE_NITRITE SENSOR PROTEIN NARQ"/>
    <property type="match status" value="1"/>
</dbReference>
<keyword evidence="10" id="KW-0812">Transmembrane</keyword>
<dbReference type="EC" id="2.7.13.3" evidence="2"/>
<organism evidence="12 13">
    <name type="scientific">Thermobacillus xylanilyticus</name>
    <dbReference type="NCBI Taxonomy" id="76633"/>
    <lineage>
        <taxon>Bacteria</taxon>
        <taxon>Bacillati</taxon>
        <taxon>Bacillota</taxon>
        <taxon>Bacilli</taxon>
        <taxon>Bacillales</taxon>
        <taxon>Paenibacillaceae</taxon>
        <taxon>Thermobacillus</taxon>
    </lineage>
</organism>
<feature type="transmembrane region" description="Helical" evidence="10">
    <location>
        <begin position="129"/>
        <end position="148"/>
    </location>
</feature>
<keyword evidence="3" id="KW-0597">Phosphoprotein</keyword>
<name>A0ABM8V9B3_THEXY</name>
<sequence>MDIIRSAAAWKRIFDGWHWFDIVFVAVRVAWLVFALRDLFVHPERFPLSNPLLTTGAIGLTAAWLSACCLVPLVCYFSPRLRRWSPILELSLITPLMMFLAANESAFDLYQLPVFSVGYFCFRKRDVPLYLPAVLGIPALAGAVYGYPLETIADELINNAIMFVIGVCFRVMISAHATIREQNRTLENYSRQIERLTAEEERNRIAGELHDTVGHAFTSTILGMEAIHCQMDPSSAQARSLKQLAEFARTGYADVRRHIHQIATVEDDRRWSAVWRGYPANSASTRTPASRSV</sequence>
<dbReference type="Proteomes" id="UP000681526">
    <property type="component" value="Unassembled WGS sequence"/>
</dbReference>
<evidence type="ECO:0000256" key="1">
    <source>
        <dbReference type="ARBA" id="ARBA00000085"/>
    </source>
</evidence>
<keyword evidence="4" id="KW-0808">Transferase</keyword>
<keyword evidence="9" id="KW-0175">Coiled coil</keyword>
<evidence type="ECO:0000256" key="7">
    <source>
        <dbReference type="ARBA" id="ARBA00022840"/>
    </source>
</evidence>
<dbReference type="Gene3D" id="1.20.5.1930">
    <property type="match status" value="1"/>
</dbReference>